<dbReference type="OrthoDB" id="60283at2759"/>
<dbReference type="STRING" id="1754191.A0A1Y1V0Z1"/>
<dbReference type="EMBL" id="MCFH01000043">
    <property type="protein sequence ID" value="ORX44833.1"/>
    <property type="molecule type" value="Genomic_DNA"/>
</dbReference>
<dbReference type="PROSITE" id="PS50297">
    <property type="entry name" value="ANK_REP_REGION"/>
    <property type="match status" value="5"/>
</dbReference>
<gene>
    <name evidence="4" type="ORF">BCR36DRAFT_121630</name>
</gene>
<proteinExistence type="predicted"/>
<reference evidence="4 5" key="1">
    <citation type="submission" date="2016-08" db="EMBL/GenBank/DDBJ databases">
        <title>Genomes of anaerobic fungi encode conserved fungal cellulosomes for biomass hydrolysis.</title>
        <authorList>
            <consortium name="DOE Joint Genome Institute"/>
            <person name="Haitjema C.H."/>
            <person name="Gilmore S.P."/>
            <person name="Henske J.K."/>
            <person name="Solomon K.V."/>
            <person name="De Groot R."/>
            <person name="Kuo A."/>
            <person name="Mondo S.J."/>
            <person name="Salamov A.A."/>
            <person name="Labutti K."/>
            <person name="Zhao Z."/>
            <person name="Chiniquy J."/>
            <person name="Barry K."/>
            <person name="Brewer H.M."/>
            <person name="Purvine S.O."/>
            <person name="Wright A.T."/>
            <person name="Boxma B."/>
            <person name="Van Alen T."/>
            <person name="Hackstein J.H."/>
            <person name="Baker S.E."/>
            <person name="Grigoriev I.V."/>
            <person name="O'Malley M.A."/>
        </authorList>
    </citation>
    <scope>NUCLEOTIDE SEQUENCE [LARGE SCALE GENOMIC DNA]</scope>
    <source>
        <strain evidence="5">finn</strain>
    </source>
</reference>
<dbReference type="Pfam" id="PF12796">
    <property type="entry name" value="Ank_2"/>
    <property type="match status" value="5"/>
</dbReference>
<keyword evidence="5" id="KW-1185">Reference proteome</keyword>
<feature type="repeat" description="ANK" evidence="3">
    <location>
        <begin position="519"/>
        <end position="551"/>
    </location>
</feature>
<name>A0A1Y1V0Z1_9FUNG</name>
<dbReference type="PRINTS" id="PR01415">
    <property type="entry name" value="ANKYRIN"/>
</dbReference>
<reference evidence="4 5" key="2">
    <citation type="submission" date="2016-08" db="EMBL/GenBank/DDBJ databases">
        <title>Pervasive Adenine N6-methylation of Active Genes in Fungi.</title>
        <authorList>
            <consortium name="DOE Joint Genome Institute"/>
            <person name="Mondo S.J."/>
            <person name="Dannebaum R.O."/>
            <person name="Kuo R.C."/>
            <person name="Labutti K."/>
            <person name="Haridas S."/>
            <person name="Kuo A."/>
            <person name="Salamov A."/>
            <person name="Ahrendt S.R."/>
            <person name="Lipzen A."/>
            <person name="Sullivan W."/>
            <person name="Andreopoulos W.B."/>
            <person name="Clum A."/>
            <person name="Lindquist E."/>
            <person name="Daum C."/>
            <person name="Ramamoorthy G.K."/>
            <person name="Gryganskyi A."/>
            <person name="Culley D."/>
            <person name="Magnuson J.K."/>
            <person name="James T.Y."/>
            <person name="O'Malley M.A."/>
            <person name="Stajich J.E."/>
            <person name="Spatafora J.W."/>
            <person name="Visel A."/>
            <person name="Grigoriev I.V."/>
        </authorList>
    </citation>
    <scope>NUCLEOTIDE SEQUENCE [LARGE SCALE GENOMIC DNA]</scope>
    <source>
        <strain evidence="5">finn</strain>
    </source>
</reference>
<dbReference type="InterPro" id="IPR002110">
    <property type="entry name" value="Ankyrin_rpt"/>
</dbReference>
<dbReference type="PROSITE" id="PS50088">
    <property type="entry name" value="ANK_REPEAT"/>
    <property type="match status" value="10"/>
</dbReference>
<feature type="repeat" description="ANK" evidence="3">
    <location>
        <begin position="552"/>
        <end position="584"/>
    </location>
</feature>
<feature type="repeat" description="ANK" evidence="3">
    <location>
        <begin position="486"/>
        <end position="518"/>
    </location>
</feature>
<dbReference type="AlphaFoldDB" id="A0A1Y1V0Z1"/>
<dbReference type="PANTHER" id="PTHR24189">
    <property type="entry name" value="MYOTROPHIN"/>
    <property type="match status" value="1"/>
</dbReference>
<feature type="repeat" description="ANK" evidence="3">
    <location>
        <begin position="453"/>
        <end position="485"/>
    </location>
</feature>
<keyword evidence="1" id="KW-0677">Repeat</keyword>
<protein>
    <submittedName>
        <fullName evidence="4">Ankyrin</fullName>
    </submittedName>
</protein>
<feature type="repeat" description="ANK" evidence="3">
    <location>
        <begin position="618"/>
        <end position="650"/>
    </location>
</feature>
<feature type="repeat" description="ANK" evidence="3">
    <location>
        <begin position="353"/>
        <end position="385"/>
    </location>
</feature>
<dbReference type="Gene3D" id="1.25.40.20">
    <property type="entry name" value="Ankyrin repeat-containing domain"/>
    <property type="match status" value="5"/>
</dbReference>
<dbReference type="InterPro" id="IPR050745">
    <property type="entry name" value="Multifunctional_regulatory"/>
</dbReference>
<feature type="repeat" description="ANK" evidence="3">
    <location>
        <begin position="386"/>
        <end position="418"/>
    </location>
</feature>
<dbReference type="SUPFAM" id="SSF48403">
    <property type="entry name" value="Ankyrin repeat"/>
    <property type="match status" value="2"/>
</dbReference>
<feature type="repeat" description="ANK" evidence="3">
    <location>
        <begin position="651"/>
        <end position="683"/>
    </location>
</feature>
<feature type="repeat" description="ANK" evidence="3">
    <location>
        <begin position="70"/>
        <end position="102"/>
    </location>
</feature>
<feature type="repeat" description="ANK" evidence="3">
    <location>
        <begin position="585"/>
        <end position="617"/>
    </location>
</feature>
<evidence type="ECO:0000256" key="3">
    <source>
        <dbReference type="PROSITE-ProRule" id="PRU00023"/>
    </source>
</evidence>
<organism evidence="4 5">
    <name type="scientific">Piromyces finnis</name>
    <dbReference type="NCBI Taxonomy" id="1754191"/>
    <lineage>
        <taxon>Eukaryota</taxon>
        <taxon>Fungi</taxon>
        <taxon>Fungi incertae sedis</taxon>
        <taxon>Chytridiomycota</taxon>
        <taxon>Chytridiomycota incertae sedis</taxon>
        <taxon>Neocallimastigomycetes</taxon>
        <taxon>Neocallimastigales</taxon>
        <taxon>Neocallimastigaceae</taxon>
        <taxon>Piromyces</taxon>
    </lineage>
</organism>
<evidence type="ECO:0000256" key="1">
    <source>
        <dbReference type="ARBA" id="ARBA00022737"/>
    </source>
</evidence>
<dbReference type="InterPro" id="IPR036770">
    <property type="entry name" value="Ankyrin_rpt-contain_sf"/>
</dbReference>
<accession>A0A1Y1V0Z1</accession>
<dbReference type="PANTHER" id="PTHR24189:SF50">
    <property type="entry name" value="ANKYRIN REPEAT AND SOCS BOX PROTEIN 2"/>
    <property type="match status" value="1"/>
</dbReference>
<keyword evidence="2 3" id="KW-0040">ANK repeat</keyword>
<evidence type="ECO:0000256" key="2">
    <source>
        <dbReference type="ARBA" id="ARBA00023043"/>
    </source>
</evidence>
<dbReference type="Proteomes" id="UP000193719">
    <property type="component" value="Unassembled WGS sequence"/>
</dbReference>
<evidence type="ECO:0000313" key="5">
    <source>
        <dbReference type="Proteomes" id="UP000193719"/>
    </source>
</evidence>
<dbReference type="Pfam" id="PF13637">
    <property type="entry name" value="Ank_4"/>
    <property type="match status" value="1"/>
</dbReference>
<comment type="caution">
    <text evidence="4">The sequence shown here is derived from an EMBL/GenBank/DDBJ whole genome shotgun (WGS) entry which is preliminary data.</text>
</comment>
<dbReference type="SMART" id="SM00248">
    <property type="entry name" value="ANK"/>
    <property type="match status" value="15"/>
</dbReference>
<evidence type="ECO:0000313" key="4">
    <source>
        <dbReference type="EMBL" id="ORX44833.1"/>
    </source>
</evidence>
<sequence>MSHKQLLKKLLLQNNEQEIKTYYIFNNIKVENINDTTFDLLIFALDHNASDNIILFLINQYTHCDYETLDKQIPIYVALAHNRFEIAEALLHRQANINRKNSNGDNLLIYLCKEGKLNRRNLSFALHHHIDINAKDNVGKKILYYLIHGEAVSLVKMLLKYYIFDTPFILQLLQYHRYQKGLSDQELCHILHQETQKLDISQSLYFSAIKNGNLDIIQQLYINDGHAHFYAPIPSLQLTPSLTPVPSLDTSFNSPDFRNLLFHSSNNEDANTNNTALSITNNSTPSSSSHNPLKTNTLLSAKTSDNINSSFSKPSNNIIDRYNMLIHATIKNELTLVNYFLELGANVNKSNNKGDTALIIAAFKGQLDIVQTLLKHGANVNHCNKRHYTALIYASEKNHHKVVKELINYGAFVNQQENEGNTPLILASLFGCKDTIRILLQEERCDSYLKNHHGWSAVHCATLYHHLNTLKILLDHGLPIDDCNEKGITPLHIAAENGDKNIVQYLVTRGARLDYPSQTGKTALMFAAARGHLDTVKCLIDGGAQLEAIEMKGDTPLMHAVYNGHVEVVRYLTEKGANLHIRNSKMATPAIYATSNQHPEVLKYLLEHNADVESQDSLGWSPLLIATKSGHLEMMQLLIEYHVPLDQQETGGRTALMIAVENYHLDSMKLLVKAGSPLTQQDKHGHTACVIAAFHDYQDIVKYLLEEGYRQEEDLLLRKQEILNSYVIAMFKENTSVIRYLSYYITKHKIRY</sequence>